<dbReference type="HOGENOM" id="CLU_2767115_0_0_9"/>
<comment type="caution">
    <text evidence="1">The sequence shown here is derived from an EMBL/GenBank/DDBJ whole genome shotgun (WGS) entry which is preliminary data.</text>
</comment>
<sequence>MWDINRVIRFLSDSCSCVFYFNYVGYKGVELTKYLIVERRFISTMWDINVSCATMKPVRGLVLSALYGI</sequence>
<organism evidence="1 2">
    <name type="scientific">Bacillus cereus HuA2-1</name>
    <dbReference type="NCBI Taxonomy" id="1053201"/>
    <lineage>
        <taxon>Bacteria</taxon>
        <taxon>Bacillati</taxon>
        <taxon>Bacillota</taxon>
        <taxon>Bacilli</taxon>
        <taxon>Bacillales</taxon>
        <taxon>Bacillaceae</taxon>
        <taxon>Bacillus</taxon>
        <taxon>Bacillus cereus group</taxon>
    </lineage>
</organism>
<name>J8XVQ1_BACCE</name>
<protein>
    <submittedName>
        <fullName evidence="1">Uncharacterized protein</fullName>
    </submittedName>
</protein>
<dbReference type="EMBL" id="AHDV01000068">
    <property type="protein sequence ID" value="EJV73273.1"/>
    <property type="molecule type" value="Genomic_DNA"/>
</dbReference>
<dbReference type="Proteomes" id="UP000004136">
    <property type="component" value="Unassembled WGS sequence"/>
</dbReference>
<proteinExistence type="predicted"/>
<reference evidence="1 2" key="1">
    <citation type="submission" date="2012-04" db="EMBL/GenBank/DDBJ databases">
        <title>The Genome Sequence of Bacillus cereus HuA2-1.</title>
        <authorList>
            <consortium name="The Broad Institute Genome Sequencing Platform"/>
            <consortium name="The Broad Institute Genome Sequencing Center for Infectious Disease"/>
            <person name="Feldgarden M."/>
            <person name="Van der Auwera G.A."/>
            <person name="Mahillon J."/>
            <person name="Duprez V."/>
            <person name="Timmery S."/>
            <person name="Mattelet C."/>
            <person name="Dierick K."/>
            <person name="Sun M."/>
            <person name="Yu Z."/>
            <person name="Zhu L."/>
            <person name="Hu X."/>
            <person name="Shank E.B."/>
            <person name="Swiecicka I."/>
            <person name="Hansen B.M."/>
            <person name="Andrup L."/>
            <person name="Young S.K."/>
            <person name="Zeng Q."/>
            <person name="Gargeya S."/>
            <person name="Fitzgerald M."/>
            <person name="Haas B."/>
            <person name="Abouelleil A."/>
            <person name="Alvarado L."/>
            <person name="Arachchi H.M."/>
            <person name="Berlin A."/>
            <person name="Chapman S.B."/>
            <person name="Goldberg J."/>
            <person name="Griggs A."/>
            <person name="Gujja S."/>
            <person name="Hansen M."/>
            <person name="Howarth C."/>
            <person name="Imamovic A."/>
            <person name="Larimer J."/>
            <person name="McCowen C."/>
            <person name="Montmayeur A."/>
            <person name="Murphy C."/>
            <person name="Neiman D."/>
            <person name="Pearson M."/>
            <person name="Priest M."/>
            <person name="Roberts A."/>
            <person name="Saif S."/>
            <person name="Shea T."/>
            <person name="Sisk P."/>
            <person name="Sykes S."/>
            <person name="Wortman J."/>
            <person name="Nusbaum C."/>
            <person name="Birren B."/>
        </authorList>
    </citation>
    <scope>NUCLEOTIDE SEQUENCE [LARGE SCALE GENOMIC DNA]</scope>
    <source>
        <strain evidence="1 2">HuA2-1</strain>
    </source>
</reference>
<dbReference type="AlphaFoldDB" id="J8XVQ1"/>
<evidence type="ECO:0000313" key="1">
    <source>
        <dbReference type="EMBL" id="EJV73273.1"/>
    </source>
</evidence>
<gene>
    <name evidence="1" type="ORF">IG3_06276</name>
</gene>
<accession>J8XVQ1</accession>
<evidence type="ECO:0000313" key="2">
    <source>
        <dbReference type="Proteomes" id="UP000004136"/>
    </source>
</evidence>